<keyword evidence="3" id="KW-1185">Reference proteome</keyword>
<dbReference type="SUPFAM" id="SSF52091">
    <property type="entry name" value="SpoIIaa-like"/>
    <property type="match status" value="1"/>
</dbReference>
<reference evidence="3" key="1">
    <citation type="journal article" date="2019" name="Int. J. Syst. Evol. Microbiol.">
        <title>The Global Catalogue of Microorganisms (GCM) 10K type strain sequencing project: providing services to taxonomists for standard genome sequencing and annotation.</title>
        <authorList>
            <consortium name="The Broad Institute Genomics Platform"/>
            <consortium name="The Broad Institute Genome Sequencing Center for Infectious Disease"/>
            <person name="Wu L."/>
            <person name="Ma J."/>
        </authorList>
    </citation>
    <scope>NUCLEOTIDE SEQUENCE [LARGE SCALE GENOMIC DNA]</scope>
    <source>
        <strain evidence="3">CGMCC 4.1469</strain>
    </source>
</reference>
<proteinExistence type="predicted"/>
<dbReference type="PANTHER" id="PTHR33495">
    <property type="entry name" value="ANTI-SIGMA FACTOR ANTAGONIST TM_1081-RELATED-RELATED"/>
    <property type="match status" value="1"/>
</dbReference>
<dbReference type="Proteomes" id="UP001596067">
    <property type="component" value="Unassembled WGS sequence"/>
</dbReference>
<dbReference type="Gene3D" id="3.30.750.24">
    <property type="entry name" value="STAS domain"/>
    <property type="match status" value="1"/>
</dbReference>
<dbReference type="PROSITE" id="PS50801">
    <property type="entry name" value="STAS"/>
    <property type="match status" value="1"/>
</dbReference>
<feature type="domain" description="STAS" evidence="1">
    <location>
        <begin position="35"/>
        <end position="133"/>
    </location>
</feature>
<accession>A0ABW1F942</accession>
<sequence>MPNTIGSTRHECPDPLRVPAPHLRITTTKLPGTAVIVRLDGEADQEDRRKLDDVLSRALQDRPPRLVIDLAGQAFCYSVCLNALLAARLDARAAGVEMVLAAPPPQTMRLLEITGTDELFAVRSSVRAALAGAR</sequence>
<gene>
    <name evidence="2" type="ORF">ACFP0N_38055</name>
</gene>
<organism evidence="2 3">
    <name type="scientific">Kitasatospora aburaviensis</name>
    <dbReference type="NCBI Taxonomy" id="67265"/>
    <lineage>
        <taxon>Bacteria</taxon>
        <taxon>Bacillati</taxon>
        <taxon>Actinomycetota</taxon>
        <taxon>Actinomycetes</taxon>
        <taxon>Kitasatosporales</taxon>
        <taxon>Streptomycetaceae</taxon>
        <taxon>Kitasatospora</taxon>
    </lineage>
</organism>
<dbReference type="EMBL" id="JBHSOD010000095">
    <property type="protein sequence ID" value="MFC5890771.1"/>
    <property type="molecule type" value="Genomic_DNA"/>
</dbReference>
<name>A0ABW1F942_9ACTN</name>
<dbReference type="PANTHER" id="PTHR33495:SF2">
    <property type="entry name" value="ANTI-SIGMA FACTOR ANTAGONIST TM_1081-RELATED"/>
    <property type="match status" value="1"/>
</dbReference>
<evidence type="ECO:0000259" key="1">
    <source>
        <dbReference type="PROSITE" id="PS50801"/>
    </source>
</evidence>
<evidence type="ECO:0000313" key="2">
    <source>
        <dbReference type="EMBL" id="MFC5890771.1"/>
    </source>
</evidence>
<dbReference type="CDD" id="cd07043">
    <property type="entry name" value="STAS_anti-anti-sigma_factors"/>
    <property type="match status" value="1"/>
</dbReference>
<evidence type="ECO:0000313" key="3">
    <source>
        <dbReference type="Proteomes" id="UP001596067"/>
    </source>
</evidence>
<dbReference type="InterPro" id="IPR058548">
    <property type="entry name" value="MlaB-like_STAS"/>
</dbReference>
<dbReference type="InterPro" id="IPR002645">
    <property type="entry name" value="STAS_dom"/>
</dbReference>
<dbReference type="Pfam" id="PF13466">
    <property type="entry name" value="STAS_2"/>
    <property type="match status" value="1"/>
</dbReference>
<dbReference type="InterPro" id="IPR036513">
    <property type="entry name" value="STAS_dom_sf"/>
</dbReference>
<protein>
    <submittedName>
        <fullName evidence="2">STAS domain-containing protein</fullName>
    </submittedName>
</protein>
<comment type="caution">
    <text evidence="2">The sequence shown here is derived from an EMBL/GenBank/DDBJ whole genome shotgun (WGS) entry which is preliminary data.</text>
</comment>
<dbReference type="RefSeq" id="WP_313764539.1">
    <property type="nucleotide sequence ID" value="NZ_BAAAVH010000117.1"/>
</dbReference>